<keyword evidence="11" id="KW-1185">Reference proteome</keyword>
<dbReference type="Pfam" id="PF07061">
    <property type="entry name" value="Swi5"/>
    <property type="match status" value="1"/>
</dbReference>
<evidence type="ECO:0000256" key="9">
    <source>
        <dbReference type="SAM" id="Coils"/>
    </source>
</evidence>
<keyword evidence="3" id="KW-0227">DNA damage</keyword>
<organism evidence="10 11">
    <name type="scientific">Nothobranchius furzeri</name>
    <name type="common">Turquoise killifish</name>
    <dbReference type="NCBI Taxonomy" id="105023"/>
    <lineage>
        <taxon>Eukaryota</taxon>
        <taxon>Metazoa</taxon>
        <taxon>Chordata</taxon>
        <taxon>Craniata</taxon>
        <taxon>Vertebrata</taxon>
        <taxon>Euteleostomi</taxon>
        <taxon>Actinopterygii</taxon>
        <taxon>Neopterygii</taxon>
        <taxon>Teleostei</taxon>
        <taxon>Neoteleostei</taxon>
        <taxon>Acanthomorphata</taxon>
        <taxon>Ovalentaria</taxon>
        <taxon>Atherinomorphae</taxon>
        <taxon>Cyprinodontiformes</taxon>
        <taxon>Nothobranchiidae</taxon>
        <taxon>Nothobranchius</taxon>
    </lineage>
</organism>
<reference evidence="10" key="2">
    <citation type="submission" date="2025-08" db="UniProtKB">
        <authorList>
            <consortium name="Ensembl"/>
        </authorList>
    </citation>
    <scope>IDENTIFICATION</scope>
</reference>
<dbReference type="Ensembl" id="ENSNFUT00015054562.1">
    <property type="protein sequence ID" value="ENSNFUP00015052330.1"/>
    <property type="gene ID" value="ENSNFUG00015024420.1"/>
</dbReference>
<dbReference type="FunFam" id="1.20.5.170:FF:000056">
    <property type="entry name" value="DNA repair protein SWI5 homolog"/>
    <property type="match status" value="1"/>
</dbReference>
<dbReference type="PANTHER" id="PTHR28529">
    <property type="entry name" value="DNA REPAIR PROTEIN SWI5 HOMOLOG"/>
    <property type="match status" value="1"/>
</dbReference>
<dbReference type="GO" id="GO:0000724">
    <property type="term" value="P:double-strand break repair via homologous recombination"/>
    <property type="evidence" value="ECO:0007669"/>
    <property type="project" value="UniProtKB-ARBA"/>
</dbReference>
<protein>
    <recommendedName>
        <fullName evidence="2">DNA repair protein SWI5 homolog</fullName>
    </recommendedName>
    <alternativeName>
        <fullName evidence="6">Protein SAE3 homolog</fullName>
    </alternativeName>
</protein>
<evidence type="ECO:0000256" key="2">
    <source>
        <dbReference type="ARBA" id="ARBA00019825"/>
    </source>
</evidence>
<dbReference type="InterPro" id="IPR010760">
    <property type="entry name" value="DNA-repair_Swi5"/>
</dbReference>
<dbReference type="PANTHER" id="PTHR28529:SF2">
    <property type="entry name" value="DNA REPAIR PROTEIN SWI5 HOMOLOG"/>
    <property type="match status" value="1"/>
</dbReference>
<dbReference type="GeneTree" id="ENSGT00390000009349"/>
<name>A0A8C6Q3N8_NOTFU</name>
<evidence type="ECO:0000256" key="7">
    <source>
        <dbReference type="ARBA" id="ARBA00059338"/>
    </source>
</evidence>
<evidence type="ECO:0000256" key="3">
    <source>
        <dbReference type="ARBA" id="ARBA00022763"/>
    </source>
</evidence>
<dbReference type="GO" id="GO:0032798">
    <property type="term" value="C:Swi5-Sfr1 complex"/>
    <property type="evidence" value="ECO:0007669"/>
    <property type="project" value="TreeGrafter"/>
</dbReference>
<evidence type="ECO:0000313" key="10">
    <source>
        <dbReference type="Ensembl" id="ENSNFUP00015052330.1"/>
    </source>
</evidence>
<dbReference type="Gene3D" id="1.20.5.170">
    <property type="match status" value="1"/>
</dbReference>
<comment type="function">
    <text evidence="7">Component of the SWI5-SFR1 complex, a complex required for double-strand break repair via homologous recombination.</text>
</comment>
<reference evidence="10" key="3">
    <citation type="submission" date="2025-09" db="UniProtKB">
        <authorList>
            <consortium name="Ensembl"/>
        </authorList>
    </citation>
    <scope>IDENTIFICATION</scope>
</reference>
<dbReference type="AlphaFoldDB" id="A0A8C6Q3N8"/>
<proteinExistence type="inferred from homology"/>
<evidence type="ECO:0000256" key="8">
    <source>
        <dbReference type="ARBA" id="ARBA00064461"/>
    </source>
</evidence>
<dbReference type="GO" id="GO:0034974">
    <property type="term" value="C:Swi5-Swi2 complex"/>
    <property type="evidence" value="ECO:0007669"/>
    <property type="project" value="TreeGrafter"/>
</dbReference>
<gene>
    <name evidence="10" type="primary">swi5</name>
</gene>
<keyword evidence="5" id="KW-0234">DNA repair</keyword>
<comment type="subunit">
    <text evidence="8">Component of the swi5-sfr1 complex.</text>
</comment>
<evidence type="ECO:0000256" key="1">
    <source>
        <dbReference type="ARBA" id="ARBA00008060"/>
    </source>
</evidence>
<dbReference type="Proteomes" id="UP000694548">
    <property type="component" value="Chromosome sgr02"/>
</dbReference>
<evidence type="ECO:0000313" key="11">
    <source>
        <dbReference type="Proteomes" id="UP000694548"/>
    </source>
</evidence>
<accession>A0A8C6Q3N8</accession>
<evidence type="ECO:0000256" key="5">
    <source>
        <dbReference type="ARBA" id="ARBA00023204"/>
    </source>
</evidence>
<evidence type="ECO:0000256" key="4">
    <source>
        <dbReference type="ARBA" id="ARBA00023054"/>
    </source>
</evidence>
<evidence type="ECO:0000256" key="6">
    <source>
        <dbReference type="ARBA" id="ARBA00030081"/>
    </source>
</evidence>
<sequence length="193" mass="22131">MDIGFVGRAGDRHNIRNYIISEEHLWKNWKYEETKRLFVAMLNECRSNSEGNMSTERCVETRCGVNGCGVSSSNHLPPEKSDTTNETLKRTPFTKFKKVHSHFKSPVQVTETAKVGPEEEVAELQLKKEQLDLEIAQLEAEGYRVEELEHHIDKLHEYNDIKDIGQSLLGRIAALRGTTTRDLYSHFGLELDD</sequence>
<keyword evidence="4 9" id="KW-0175">Coiled coil</keyword>
<reference evidence="10" key="1">
    <citation type="submission" date="2014-08" db="EMBL/GenBank/DDBJ databases">
        <authorList>
            <person name="Senf B."/>
            <person name="Petzold A."/>
            <person name="Downie B.R."/>
            <person name="Koch P."/>
            <person name="Platzer M."/>
        </authorList>
    </citation>
    <scope>NUCLEOTIDE SEQUENCE [LARGE SCALE GENOMIC DNA]</scope>
    <source>
        <strain evidence="10">GRZ</strain>
    </source>
</reference>
<comment type="similarity">
    <text evidence="1">Belongs to the SWI5/SAE3 family.</text>
</comment>
<feature type="coiled-coil region" evidence="9">
    <location>
        <begin position="119"/>
        <end position="146"/>
    </location>
</feature>